<protein>
    <submittedName>
        <fullName evidence="2">Zn-dependent oxidoreductase</fullName>
    </submittedName>
</protein>
<evidence type="ECO:0000259" key="1">
    <source>
        <dbReference type="SMART" id="SM00829"/>
    </source>
</evidence>
<dbReference type="InterPro" id="IPR013149">
    <property type="entry name" value="ADH-like_C"/>
</dbReference>
<dbReference type="RefSeq" id="WP_067907050.1">
    <property type="nucleotide sequence ID" value="NZ_BSRZ01000001.1"/>
</dbReference>
<dbReference type="Gene3D" id="3.90.180.10">
    <property type="entry name" value="Medium-chain alcohol dehydrogenases, catalytic domain"/>
    <property type="match status" value="1"/>
</dbReference>
<dbReference type="EMBL" id="BSRZ01000001">
    <property type="protein sequence ID" value="GLW62409.1"/>
    <property type="molecule type" value="Genomic_DNA"/>
</dbReference>
<dbReference type="Gene3D" id="3.40.50.720">
    <property type="entry name" value="NAD(P)-binding Rossmann-like Domain"/>
    <property type="match status" value="1"/>
</dbReference>
<proteinExistence type="predicted"/>
<keyword evidence="3" id="KW-1185">Reference proteome</keyword>
<dbReference type="PANTHER" id="PTHR45033">
    <property type="match status" value="1"/>
</dbReference>
<feature type="domain" description="Enoyl reductase (ER)" evidence="1">
    <location>
        <begin position="13"/>
        <end position="320"/>
    </location>
</feature>
<accession>A0A9W6PSR2</accession>
<gene>
    <name evidence="2" type="ORF">Arub01_06530</name>
</gene>
<evidence type="ECO:0000313" key="3">
    <source>
        <dbReference type="Proteomes" id="UP001165124"/>
    </source>
</evidence>
<dbReference type="GO" id="GO:0016491">
    <property type="term" value="F:oxidoreductase activity"/>
    <property type="evidence" value="ECO:0007669"/>
    <property type="project" value="InterPro"/>
</dbReference>
<dbReference type="AlphaFoldDB" id="A0A9W6PSR2"/>
<sequence length="322" mass="34256">MFAVTATRFDADDPVKGLTLGERPEPEVPDGWTTVTVKATALNHHDLWSLRGVGLRAEQLPMILGCDAAGVDEDGNEVIVHAVIGDPERGGGDETLDPKRTLLSELHDGTFAEKVAVPRRNLVPKPPELSFEEAACLPTAWLTAYRMLFDKAGLQPGSTVLVQGAGGGVATALIALGSAAGYRVWATSRSEAKRERALELGADAAFEPGARLPERVDAVMETVGQATWSHSLKSLRPGGRIVVSGATSGQVPPAELNRVFFLQLSVVGSTMGTRDQLQRLARFLVKTGVRPKIDRVLPLTDAVEGFTAMAAGELFGKVVFTV</sequence>
<dbReference type="InterPro" id="IPR036291">
    <property type="entry name" value="NAD(P)-bd_dom_sf"/>
</dbReference>
<dbReference type="InterPro" id="IPR052711">
    <property type="entry name" value="Zinc_ADH-like"/>
</dbReference>
<comment type="caution">
    <text evidence="2">The sequence shown here is derived from an EMBL/GenBank/DDBJ whole genome shotgun (WGS) entry which is preliminary data.</text>
</comment>
<reference evidence="2" key="1">
    <citation type="submission" date="2023-02" db="EMBL/GenBank/DDBJ databases">
        <title>Actinomadura rubrobrunea NBRC 14622.</title>
        <authorList>
            <person name="Ichikawa N."/>
            <person name="Sato H."/>
            <person name="Tonouchi N."/>
        </authorList>
    </citation>
    <scope>NUCLEOTIDE SEQUENCE</scope>
    <source>
        <strain evidence="2">NBRC 14622</strain>
    </source>
</reference>
<dbReference type="Pfam" id="PF08240">
    <property type="entry name" value="ADH_N"/>
    <property type="match status" value="1"/>
</dbReference>
<evidence type="ECO:0000313" key="2">
    <source>
        <dbReference type="EMBL" id="GLW62409.1"/>
    </source>
</evidence>
<dbReference type="InterPro" id="IPR020843">
    <property type="entry name" value="ER"/>
</dbReference>
<dbReference type="PANTHER" id="PTHR45033:SF3">
    <property type="entry name" value="DEHYDROGENASE, PUTATIVE (AFU_ORTHOLOGUE AFUA_2G13270)-RELATED"/>
    <property type="match status" value="1"/>
</dbReference>
<dbReference type="InterPro" id="IPR013154">
    <property type="entry name" value="ADH-like_N"/>
</dbReference>
<dbReference type="SUPFAM" id="SSF51735">
    <property type="entry name" value="NAD(P)-binding Rossmann-fold domains"/>
    <property type="match status" value="1"/>
</dbReference>
<name>A0A9W6PSR2_9ACTN</name>
<dbReference type="Pfam" id="PF00107">
    <property type="entry name" value="ADH_zinc_N"/>
    <property type="match status" value="1"/>
</dbReference>
<dbReference type="InterPro" id="IPR011032">
    <property type="entry name" value="GroES-like_sf"/>
</dbReference>
<dbReference type="Proteomes" id="UP001165124">
    <property type="component" value="Unassembled WGS sequence"/>
</dbReference>
<dbReference type="SUPFAM" id="SSF50129">
    <property type="entry name" value="GroES-like"/>
    <property type="match status" value="1"/>
</dbReference>
<dbReference type="SMART" id="SM00829">
    <property type="entry name" value="PKS_ER"/>
    <property type="match status" value="1"/>
</dbReference>
<organism evidence="2 3">
    <name type="scientific">Actinomadura rubrobrunea</name>
    <dbReference type="NCBI Taxonomy" id="115335"/>
    <lineage>
        <taxon>Bacteria</taxon>
        <taxon>Bacillati</taxon>
        <taxon>Actinomycetota</taxon>
        <taxon>Actinomycetes</taxon>
        <taxon>Streptosporangiales</taxon>
        <taxon>Thermomonosporaceae</taxon>
        <taxon>Actinomadura</taxon>
    </lineage>
</organism>